<gene>
    <name evidence="2" type="ORF">HAX54_015915</name>
</gene>
<evidence type="ECO:0000313" key="2">
    <source>
        <dbReference type="EMBL" id="MCD9558515.1"/>
    </source>
</evidence>
<dbReference type="Proteomes" id="UP000823775">
    <property type="component" value="Unassembled WGS sequence"/>
</dbReference>
<dbReference type="EMBL" id="JACEIK010002023">
    <property type="protein sequence ID" value="MCD9558515.1"/>
    <property type="molecule type" value="Genomic_DNA"/>
</dbReference>
<proteinExistence type="predicted"/>
<reference evidence="2 3" key="1">
    <citation type="journal article" date="2021" name="BMC Genomics">
        <title>Datura genome reveals duplications of psychoactive alkaloid biosynthetic genes and high mutation rate following tissue culture.</title>
        <authorList>
            <person name="Rajewski A."/>
            <person name="Carter-House D."/>
            <person name="Stajich J."/>
            <person name="Litt A."/>
        </authorList>
    </citation>
    <scope>NUCLEOTIDE SEQUENCE [LARGE SCALE GENOMIC DNA]</scope>
    <source>
        <strain evidence="2">AR-01</strain>
    </source>
</reference>
<protein>
    <submittedName>
        <fullName evidence="2">Uncharacterized protein</fullName>
    </submittedName>
</protein>
<comment type="caution">
    <text evidence="2">The sequence shown here is derived from an EMBL/GenBank/DDBJ whole genome shotgun (WGS) entry which is preliminary data.</text>
</comment>
<organism evidence="2 3">
    <name type="scientific">Datura stramonium</name>
    <name type="common">Jimsonweed</name>
    <name type="synonym">Common thornapple</name>
    <dbReference type="NCBI Taxonomy" id="4076"/>
    <lineage>
        <taxon>Eukaryota</taxon>
        <taxon>Viridiplantae</taxon>
        <taxon>Streptophyta</taxon>
        <taxon>Embryophyta</taxon>
        <taxon>Tracheophyta</taxon>
        <taxon>Spermatophyta</taxon>
        <taxon>Magnoliopsida</taxon>
        <taxon>eudicotyledons</taxon>
        <taxon>Gunneridae</taxon>
        <taxon>Pentapetalae</taxon>
        <taxon>asterids</taxon>
        <taxon>lamiids</taxon>
        <taxon>Solanales</taxon>
        <taxon>Solanaceae</taxon>
        <taxon>Solanoideae</taxon>
        <taxon>Datureae</taxon>
        <taxon>Datura</taxon>
    </lineage>
</organism>
<evidence type="ECO:0000256" key="1">
    <source>
        <dbReference type="SAM" id="MobiDB-lite"/>
    </source>
</evidence>
<accession>A0ABS8UK97</accession>
<name>A0ABS8UK97_DATST</name>
<sequence length="106" mass="11551">MTPTPTPPDFLKLAQRAQVHESQLVKLAKDIPSKIQLALKKAIQPTREKLKGLCTTIELLKDEVITLRIEVAALSGPPSASKPIPLELATVPSQPEAPRSPPDDWT</sequence>
<feature type="region of interest" description="Disordered" evidence="1">
    <location>
        <begin position="76"/>
        <end position="106"/>
    </location>
</feature>
<evidence type="ECO:0000313" key="3">
    <source>
        <dbReference type="Proteomes" id="UP000823775"/>
    </source>
</evidence>
<keyword evidence="3" id="KW-1185">Reference proteome</keyword>